<protein>
    <submittedName>
        <fullName evidence="3">M56 family metallopeptidase</fullName>
    </submittedName>
</protein>
<dbReference type="Proteomes" id="UP001153387">
    <property type="component" value="Unassembled WGS sequence"/>
</dbReference>
<dbReference type="PANTHER" id="PTHR34978:SF3">
    <property type="entry name" value="SLR0241 PROTEIN"/>
    <property type="match status" value="1"/>
</dbReference>
<sequence>MVSDLRAPESAFLLLLQSSLAAMALIALVLLMRRWTYMRLRPRIMSLVWLLVLVKLLVPVVPDNPLNLYQWVPHLAQGERGARMEPTAQASVKPVDSAPHKASENAAAISGTVAHAPEADAASGEPKPASRAASSSDIWLLAGSLAWSGGCLAFILIGTIAGLRYRRRMTASVPIADPEVRAVLQACLERLGIRRAIAVYEHDRLAGPCLYGLLKPAIYLPRGLAAQSDARQLSHILLHELIHFKRKDLWLSALWMLAAAVNWFNPAVWIAIRGMKADREIACDAGVLAMLGERETSAYGTTLLRLSRRFAGKPSPGISFSLFPEKRGELRRRITMIADFRNGSYRLTFLSLVLVLVSGAMLLAMASPPLLSSKSRAEAQDDGRGSLGIVRLMDRYKWFSNLERARAFASFAFKVPGAVPSGYALENVEVVQRTRDKTDESVTLSFQSGYGTDQVVRFKIKASTGDLRGEYRQQPGWEKRTLAPATWGKAEPIAYKQEPAVFAGIQGTLATQVQTYAWHLPERAKSFIWQDEGVWYAIDYFSENHTKEEGLPQHWLNLTDAQRDRVLLSFVRPEQLREADYSGAGNSFPLYDQEDLAAAKQIIGFEPRLPRGLQEGRLQLSDAMLLRPYDQNTDFYFRPPGDALESTYTPIGDWNEYVSLYQSRTPLIDGAKLPSTDHLDAGGIDVTVFRDKKRSFDPYGTGTGQTDERSHTYYIWGHDGIYYMAFFQRPGRLAERADPGNRRGHAEIEDCRGRPLAAIHSNRFLL</sequence>
<evidence type="ECO:0000259" key="2">
    <source>
        <dbReference type="Pfam" id="PF05569"/>
    </source>
</evidence>
<reference evidence="3 4" key="1">
    <citation type="submission" date="2022-10" db="EMBL/GenBank/DDBJ databases">
        <title>Comparative genomic analysis of Cohnella hashimotonis sp. nov., isolated from the International Space Station.</title>
        <authorList>
            <person name="Simpson A."/>
            <person name="Venkateswaran K."/>
        </authorList>
    </citation>
    <scope>NUCLEOTIDE SEQUENCE [LARGE SCALE GENOMIC DNA]</scope>
    <source>
        <strain evidence="3 4">DSM 18997</strain>
    </source>
</reference>
<keyword evidence="1" id="KW-0472">Membrane</keyword>
<gene>
    <name evidence="3" type="ORF">OMP38_31145</name>
</gene>
<dbReference type="PANTHER" id="PTHR34978">
    <property type="entry name" value="POSSIBLE SENSOR-TRANSDUCER PROTEIN BLAR"/>
    <property type="match status" value="1"/>
</dbReference>
<keyword evidence="1" id="KW-0812">Transmembrane</keyword>
<feature type="transmembrane region" description="Helical" evidence="1">
    <location>
        <begin position="44"/>
        <end position="61"/>
    </location>
</feature>
<dbReference type="RefSeq" id="WP_277568513.1">
    <property type="nucleotide sequence ID" value="NZ_JAPDHZ010000008.1"/>
</dbReference>
<keyword evidence="4" id="KW-1185">Reference proteome</keyword>
<evidence type="ECO:0000313" key="4">
    <source>
        <dbReference type="Proteomes" id="UP001153387"/>
    </source>
</evidence>
<dbReference type="AlphaFoldDB" id="A0A9X4KM65"/>
<organism evidence="3 4">
    <name type="scientific">Cohnella ginsengisoli</name>
    <dbReference type="NCBI Taxonomy" id="425004"/>
    <lineage>
        <taxon>Bacteria</taxon>
        <taxon>Bacillati</taxon>
        <taxon>Bacillota</taxon>
        <taxon>Bacilli</taxon>
        <taxon>Bacillales</taxon>
        <taxon>Paenibacillaceae</taxon>
        <taxon>Cohnella</taxon>
    </lineage>
</organism>
<proteinExistence type="predicted"/>
<accession>A0A9X4KM65</accession>
<dbReference type="InterPro" id="IPR052173">
    <property type="entry name" value="Beta-lactam_resp_regulator"/>
</dbReference>
<feature type="domain" description="Peptidase M56" evidence="2">
    <location>
        <begin position="14"/>
        <end position="337"/>
    </location>
</feature>
<dbReference type="CDD" id="cd07341">
    <property type="entry name" value="M56_BlaR1_MecR1_like"/>
    <property type="match status" value="1"/>
</dbReference>
<evidence type="ECO:0000256" key="1">
    <source>
        <dbReference type="SAM" id="Phobius"/>
    </source>
</evidence>
<dbReference type="Pfam" id="PF05569">
    <property type="entry name" value="Peptidase_M56"/>
    <property type="match status" value="1"/>
</dbReference>
<dbReference type="EMBL" id="JAPDHZ010000008">
    <property type="protein sequence ID" value="MDG0794787.1"/>
    <property type="molecule type" value="Genomic_DNA"/>
</dbReference>
<dbReference type="InterPro" id="IPR008756">
    <property type="entry name" value="Peptidase_M56"/>
</dbReference>
<feature type="transmembrane region" description="Helical" evidence="1">
    <location>
        <begin position="12"/>
        <end position="32"/>
    </location>
</feature>
<comment type="caution">
    <text evidence="3">The sequence shown here is derived from an EMBL/GenBank/DDBJ whole genome shotgun (WGS) entry which is preliminary data.</text>
</comment>
<evidence type="ECO:0000313" key="3">
    <source>
        <dbReference type="EMBL" id="MDG0794787.1"/>
    </source>
</evidence>
<dbReference type="Gene3D" id="3.30.2010.10">
    <property type="entry name" value="Metalloproteases ('zincins'), catalytic domain"/>
    <property type="match status" value="1"/>
</dbReference>
<name>A0A9X4KM65_9BACL</name>
<feature type="transmembrane region" description="Helical" evidence="1">
    <location>
        <begin position="345"/>
        <end position="366"/>
    </location>
</feature>
<feature type="transmembrane region" description="Helical" evidence="1">
    <location>
        <begin position="138"/>
        <end position="163"/>
    </location>
</feature>
<keyword evidence="1" id="KW-1133">Transmembrane helix</keyword>